<keyword evidence="2 5" id="KW-0812">Transmembrane</keyword>
<feature type="transmembrane region" description="Helical" evidence="5">
    <location>
        <begin position="62"/>
        <end position="83"/>
    </location>
</feature>
<sequence length="255" mass="29352">MDETIYDNETWLHKVNPSLKFIFVIVLFTHLLWVDSLEYLLVFLMGCLLLYVAFTGHSMKRLALIAVPFLLIFITSSSSMILFGQGSTTWFSFGIVEITKESFYRGLFLGVRGVVFAALGVVFSLTTLPVRLFYSLMQQLKLKPKFAYSFMAAIRMVPLMVSEARNIQFALKVRGMHREKSISGIFTTLKAYSIPLLSQSIRRAHRMGVAMEAKGFNDAQKRTYYYRIGFSKYDFYFFLYFTGVIIFAFQITSTL</sequence>
<evidence type="ECO:0000256" key="3">
    <source>
        <dbReference type="ARBA" id="ARBA00022989"/>
    </source>
</evidence>
<proteinExistence type="predicted"/>
<dbReference type="PANTHER" id="PTHR33514">
    <property type="entry name" value="PROTEIN ABCI12, CHLOROPLASTIC"/>
    <property type="match status" value="1"/>
</dbReference>
<evidence type="ECO:0000313" key="7">
    <source>
        <dbReference type="Proteomes" id="UP000831787"/>
    </source>
</evidence>
<gene>
    <name evidence="6" type="ORF">MUN89_11600</name>
</gene>
<name>A0ABY4EDU8_9BACI</name>
<evidence type="ECO:0000256" key="5">
    <source>
        <dbReference type="SAM" id="Phobius"/>
    </source>
</evidence>
<evidence type="ECO:0000313" key="6">
    <source>
        <dbReference type="EMBL" id="UOQ42622.1"/>
    </source>
</evidence>
<dbReference type="Proteomes" id="UP000831787">
    <property type="component" value="Chromosome"/>
</dbReference>
<accession>A0ABY4EDU8</accession>
<evidence type="ECO:0000256" key="2">
    <source>
        <dbReference type="ARBA" id="ARBA00022692"/>
    </source>
</evidence>
<dbReference type="InterPro" id="IPR003339">
    <property type="entry name" value="ABC/ECF_trnsptr_transmembrane"/>
</dbReference>
<feature type="transmembrane region" description="Helical" evidence="5">
    <location>
        <begin position="21"/>
        <end position="50"/>
    </location>
</feature>
<keyword evidence="7" id="KW-1185">Reference proteome</keyword>
<organism evidence="6 7">
    <name type="scientific">Halobacillus salinarum</name>
    <dbReference type="NCBI Taxonomy" id="2932257"/>
    <lineage>
        <taxon>Bacteria</taxon>
        <taxon>Bacillati</taxon>
        <taxon>Bacillota</taxon>
        <taxon>Bacilli</taxon>
        <taxon>Bacillales</taxon>
        <taxon>Bacillaceae</taxon>
        <taxon>Halobacillus</taxon>
    </lineage>
</organism>
<dbReference type="RefSeq" id="WP_244707881.1">
    <property type="nucleotide sequence ID" value="NZ_CP095073.1"/>
</dbReference>
<keyword evidence="3 5" id="KW-1133">Transmembrane helix</keyword>
<dbReference type="EMBL" id="CP095073">
    <property type="protein sequence ID" value="UOQ42622.1"/>
    <property type="molecule type" value="Genomic_DNA"/>
</dbReference>
<dbReference type="Pfam" id="PF02361">
    <property type="entry name" value="CbiQ"/>
    <property type="match status" value="1"/>
</dbReference>
<dbReference type="CDD" id="cd16914">
    <property type="entry name" value="EcfT"/>
    <property type="match status" value="1"/>
</dbReference>
<evidence type="ECO:0000256" key="1">
    <source>
        <dbReference type="ARBA" id="ARBA00004141"/>
    </source>
</evidence>
<reference evidence="6 7" key="1">
    <citation type="submission" date="2022-04" db="EMBL/GenBank/DDBJ databases">
        <title>Halobacillus sp. isolated from saltern.</title>
        <authorList>
            <person name="Won M."/>
            <person name="Lee C.-M."/>
            <person name="Woen H.-Y."/>
            <person name="Kwon S.-W."/>
        </authorList>
    </citation>
    <scope>NUCLEOTIDE SEQUENCE [LARGE SCALE GENOMIC DNA]</scope>
    <source>
        <strain evidence="6 7">SSBR10-3</strain>
    </source>
</reference>
<comment type="subcellular location">
    <subcellularLocation>
        <location evidence="1">Membrane</location>
        <topology evidence="1">Multi-pass membrane protein</topology>
    </subcellularLocation>
</comment>
<keyword evidence="4 5" id="KW-0472">Membrane</keyword>
<feature type="transmembrane region" description="Helical" evidence="5">
    <location>
        <begin position="103"/>
        <end position="134"/>
    </location>
</feature>
<protein>
    <submittedName>
        <fullName evidence="6">Energy-coupling factor transporter transmembrane protein EcfT</fullName>
    </submittedName>
</protein>
<feature type="transmembrane region" description="Helical" evidence="5">
    <location>
        <begin position="235"/>
        <end position="252"/>
    </location>
</feature>
<evidence type="ECO:0000256" key="4">
    <source>
        <dbReference type="ARBA" id="ARBA00023136"/>
    </source>
</evidence>
<dbReference type="PANTHER" id="PTHR33514:SF1">
    <property type="entry name" value="ABC TRANSPORTER PERMEASE"/>
    <property type="match status" value="1"/>
</dbReference>